<dbReference type="Pfam" id="PF00440">
    <property type="entry name" value="TetR_N"/>
    <property type="match status" value="1"/>
</dbReference>
<proteinExistence type="predicted"/>
<dbReference type="SUPFAM" id="SSF48498">
    <property type="entry name" value="Tetracyclin repressor-like, C-terminal domain"/>
    <property type="match status" value="1"/>
</dbReference>
<evidence type="ECO:0000256" key="4">
    <source>
        <dbReference type="PROSITE-ProRule" id="PRU00335"/>
    </source>
</evidence>
<dbReference type="Proteomes" id="UP001597018">
    <property type="component" value="Unassembled WGS sequence"/>
</dbReference>
<gene>
    <name evidence="6" type="ORF">ACFQ16_09295</name>
</gene>
<dbReference type="InterPro" id="IPR001647">
    <property type="entry name" value="HTH_TetR"/>
</dbReference>
<dbReference type="InterPro" id="IPR036271">
    <property type="entry name" value="Tet_transcr_reg_TetR-rel_C_sf"/>
</dbReference>
<evidence type="ECO:0000313" key="6">
    <source>
        <dbReference type="EMBL" id="MFD0919938.1"/>
    </source>
</evidence>
<evidence type="ECO:0000259" key="5">
    <source>
        <dbReference type="PROSITE" id="PS50977"/>
    </source>
</evidence>
<accession>A0ABW3FQQ7</accession>
<evidence type="ECO:0000256" key="3">
    <source>
        <dbReference type="ARBA" id="ARBA00023163"/>
    </source>
</evidence>
<dbReference type="InterPro" id="IPR009057">
    <property type="entry name" value="Homeodomain-like_sf"/>
</dbReference>
<dbReference type="EMBL" id="JBHTIW010000004">
    <property type="protein sequence ID" value="MFD0919938.1"/>
    <property type="molecule type" value="Genomic_DNA"/>
</dbReference>
<comment type="caution">
    <text evidence="6">The sequence shown here is derived from an EMBL/GenBank/DDBJ whole genome shotgun (WGS) entry which is preliminary data.</text>
</comment>
<dbReference type="InterPro" id="IPR049445">
    <property type="entry name" value="TetR_SbtR-like_C"/>
</dbReference>
<feature type="DNA-binding region" description="H-T-H motif" evidence="4">
    <location>
        <begin position="35"/>
        <end position="54"/>
    </location>
</feature>
<reference evidence="7" key="1">
    <citation type="journal article" date="2019" name="Int. J. Syst. Evol. Microbiol.">
        <title>The Global Catalogue of Microorganisms (GCM) 10K type strain sequencing project: providing services to taxonomists for standard genome sequencing and annotation.</title>
        <authorList>
            <consortium name="The Broad Institute Genomics Platform"/>
            <consortium name="The Broad Institute Genome Sequencing Center for Infectious Disease"/>
            <person name="Wu L."/>
            <person name="Ma J."/>
        </authorList>
    </citation>
    <scope>NUCLEOTIDE SEQUENCE [LARGE SCALE GENOMIC DNA]</scope>
    <source>
        <strain evidence="7">CCUG 56401</strain>
    </source>
</reference>
<evidence type="ECO:0000256" key="1">
    <source>
        <dbReference type="ARBA" id="ARBA00023015"/>
    </source>
</evidence>
<keyword evidence="2 4" id="KW-0238">DNA-binding</keyword>
<dbReference type="SUPFAM" id="SSF46689">
    <property type="entry name" value="Homeodomain-like"/>
    <property type="match status" value="1"/>
</dbReference>
<keyword evidence="1" id="KW-0805">Transcription regulation</keyword>
<keyword evidence="3" id="KW-0804">Transcription</keyword>
<feature type="domain" description="HTH tetR-type" evidence="5">
    <location>
        <begin position="14"/>
        <end position="72"/>
    </location>
</feature>
<protein>
    <submittedName>
        <fullName evidence="6">TetR/AcrR family transcriptional regulator</fullName>
    </submittedName>
</protein>
<dbReference type="PROSITE" id="PS50977">
    <property type="entry name" value="HTH_TETR_2"/>
    <property type="match status" value="1"/>
</dbReference>
<evidence type="ECO:0000256" key="2">
    <source>
        <dbReference type="ARBA" id="ARBA00023125"/>
    </source>
</evidence>
<keyword evidence="7" id="KW-1185">Reference proteome</keyword>
<dbReference type="RefSeq" id="WP_263251961.1">
    <property type="nucleotide sequence ID" value="NZ_BAABLT010000052.1"/>
</dbReference>
<dbReference type="PANTHER" id="PTHR30055">
    <property type="entry name" value="HTH-TYPE TRANSCRIPTIONAL REGULATOR RUTR"/>
    <property type="match status" value="1"/>
</dbReference>
<dbReference type="InterPro" id="IPR050109">
    <property type="entry name" value="HTH-type_TetR-like_transc_reg"/>
</dbReference>
<name>A0ABW3FQQ7_9PSEU</name>
<evidence type="ECO:0000313" key="7">
    <source>
        <dbReference type="Proteomes" id="UP001597018"/>
    </source>
</evidence>
<dbReference type="Pfam" id="PF21597">
    <property type="entry name" value="TetR_C_43"/>
    <property type="match status" value="1"/>
</dbReference>
<dbReference type="Gene3D" id="1.10.357.10">
    <property type="entry name" value="Tetracycline Repressor, domain 2"/>
    <property type="match status" value="1"/>
</dbReference>
<sequence length="189" mass="20611">MTTGAVNPRRADTRRNHERILAAAAEPLACSGEVSFNAIAKRAGVGVGTVYRHFPTPEALILAVYQREVRHLVDVVPELLATHPPERAFRVWTTDHLAHYMMTKRGLAKALRAATASCGELPASAHEALIGAIAALLDANVEAGTVRADLEPETVLRGLSGLLHLDPSDDWRDQAEKLADLVWRGMRRD</sequence>
<dbReference type="PANTHER" id="PTHR30055:SF234">
    <property type="entry name" value="HTH-TYPE TRANSCRIPTIONAL REGULATOR BETI"/>
    <property type="match status" value="1"/>
</dbReference>
<organism evidence="6 7">
    <name type="scientific">Saccharopolyspora rosea</name>
    <dbReference type="NCBI Taxonomy" id="524884"/>
    <lineage>
        <taxon>Bacteria</taxon>
        <taxon>Bacillati</taxon>
        <taxon>Actinomycetota</taxon>
        <taxon>Actinomycetes</taxon>
        <taxon>Pseudonocardiales</taxon>
        <taxon>Pseudonocardiaceae</taxon>
        <taxon>Saccharopolyspora</taxon>
    </lineage>
</organism>